<proteinExistence type="predicted"/>
<accession>A0ABN7VQT1</accession>
<evidence type="ECO:0000313" key="2">
    <source>
        <dbReference type="Proteomes" id="UP000789901"/>
    </source>
</evidence>
<comment type="caution">
    <text evidence="1">The sequence shown here is derived from an EMBL/GenBank/DDBJ whole genome shotgun (WGS) entry which is preliminary data.</text>
</comment>
<sequence length="241" mass="27833">MTSSSVYSEVASYENIEVKDLEEVEVKNVEVEDIEVKDIETEHIQSRGVEVENIEKEDIEIEGAEAKSVEGMDAKEVERETEIFRYDFSLLSVGYTFQSWNDVDSFLKTYSRQFGFAIIKKRVGYYKNGMINHRFFRCEFGGIYNPKKQVDINAHCEQQSKHQGCDWHINLNFPQDATCITYCNDKKEVNDQQNTVFINEHAAQAQHSNITQIVSQPLTIPSLVTVNNQRAAAWHLKYSEL</sequence>
<dbReference type="EMBL" id="CAJVQB010020029">
    <property type="protein sequence ID" value="CAG8793187.1"/>
    <property type="molecule type" value="Genomic_DNA"/>
</dbReference>
<gene>
    <name evidence="1" type="ORF">GMARGA_LOCUS21576</name>
</gene>
<evidence type="ECO:0000313" key="1">
    <source>
        <dbReference type="EMBL" id="CAG8793187.1"/>
    </source>
</evidence>
<keyword evidence="2" id="KW-1185">Reference proteome</keyword>
<protein>
    <submittedName>
        <fullName evidence="1">6548_t:CDS:1</fullName>
    </submittedName>
</protein>
<reference evidence="1 2" key="1">
    <citation type="submission" date="2021-06" db="EMBL/GenBank/DDBJ databases">
        <authorList>
            <person name="Kallberg Y."/>
            <person name="Tangrot J."/>
            <person name="Rosling A."/>
        </authorList>
    </citation>
    <scope>NUCLEOTIDE SEQUENCE [LARGE SCALE GENOMIC DNA]</scope>
    <source>
        <strain evidence="1 2">120-4 pot B 10/14</strain>
    </source>
</reference>
<dbReference type="Proteomes" id="UP000789901">
    <property type="component" value="Unassembled WGS sequence"/>
</dbReference>
<name>A0ABN7VQT1_GIGMA</name>
<organism evidence="1 2">
    <name type="scientific">Gigaspora margarita</name>
    <dbReference type="NCBI Taxonomy" id="4874"/>
    <lineage>
        <taxon>Eukaryota</taxon>
        <taxon>Fungi</taxon>
        <taxon>Fungi incertae sedis</taxon>
        <taxon>Mucoromycota</taxon>
        <taxon>Glomeromycotina</taxon>
        <taxon>Glomeromycetes</taxon>
        <taxon>Diversisporales</taxon>
        <taxon>Gigasporaceae</taxon>
        <taxon>Gigaspora</taxon>
    </lineage>
</organism>